<protein>
    <submittedName>
        <fullName evidence="2">AzlD domain-containing protein</fullName>
    </submittedName>
</protein>
<dbReference type="RefSeq" id="WP_394848032.1">
    <property type="nucleotide sequence ID" value="NZ_CP089982.1"/>
</dbReference>
<keyword evidence="1" id="KW-0472">Membrane</keyword>
<dbReference type="Pfam" id="PF05437">
    <property type="entry name" value="AzlD"/>
    <property type="match status" value="1"/>
</dbReference>
<feature type="transmembrane region" description="Helical" evidence="1">
    <location>
        <begin position="43"/>
        <end position="63"/>
    </location>
</feature>
<feature type="transmembrane region" description="Helical" evidence="1">
    <location>
        <begin position="75"/>
        <end position="102"/>
    </location>
</feature>
<evidence type="ECO:0000256" key="1">
    <source>
        <dbReference type="SAM" id="Phobius"/>
    </source>
</evidence>
<sequence>MNGTWLTLFAVGAATFAYRLSCIEFGSNLEAGVLGNPRARRLLRFVPPAAFAALVAPAIVVRDGTMLTNPLDPRLLAALVALVCALLTRSVLFTLASGMLALHAVRFLLGG</sequence>
<evidence type="ECO:0000313" key="2">
    <source>
        <dbReference type="EMBL" id="WXA97414.1"/>
    </source>
</evidence>
<reference evidence="2 3" key="1">
    <citation type="submission" date="2021-12" db="EMBL/GenBank/DDBJ databases">
        <title>Discovery of the Pendulisporaceae a myxobacterial family with distinct sporulation behavior and unique specialized metabolism.</title>
        <authorList>
            <person name="Garcia R."/>
            <person name="Popoff A."/>
            <person name="Bader C.D."/>
            <person name="Loehr J."/>
            <person name="Walesch S."/>
            <person name="Walt C."/>
            <person name="Boldt J."/>
            <person name="Bunk B."/>
            <person name="Haeckl F.J.F.P.J."/>
            <person name="Gunesch A.P."/>
            <person name="Birkelbach J."/>
            <person name="Nuebel U."/>
            <person name="Pietschmann T."/>
            <person name="Bach T."/>
            <person name="Mueller R."/>
        </authorList>
    </citation>
    <scope>NUCLEOTIDE SEQUENCE [LARGE SCALE GENOMIC DNA]</scope>
    <source>
        <strain evidence="2 3">MSr12523</strain>
    </source>
</reference>
<dbReference type="EMBL" id="CP089982">
    <property type="protein sequence ID" value="WXA97414.1"/>
    <property type="molecule type" value="Genomic_DNA"/>
</dbReference>
<organism evidence="2 3">
    <name type="scientific">Pendulispora brunnea</name>
    <dbReference type="NCBI Taxonomy" id="2905690"/>
    <lineage>
        <taxon>Bacteria</taxon>
        <taxon>Pseudomonadati</taxon>
        <taxon>Myxococcota</taxon>
        <taxon>Myxococcia</taxon>
        <taxon>Myxococcales</taxon>
        <taxon>Sorangiineae</taxon>
        <taxon>Pendulisporaceae</taxon>
        <taxon>Pendulispora</taxon>
    </lineage>
</organism>
<gene>
    <name evidence="2" type="ORF">LZC95_11275</name>
</gene>
<dbReference type="InterPro" id="IPR008407">
    <property type="entry name" value="Brnchd-chn_aa_trnsp_AzlD"/>
</dbReference>
<evidence type="ECO:0000313" key="3">
    <source>
        <dbReference type="Proteomes" id="UP001379533"/>
    </source>
</evidence>
<name>A0ABZ2KH65_9BACT</name>
<proteinExistence type="predicted"/>
<dbReference type="Proteomes" id="UP001379533">
    <property type="component" value="Chromosome"/>
</dbReference>
<keyword evidence="1" id="KW-1133">Transmembrane helix</keyword>
<keyword evidence="3" id="KW-1185">Reference proteome</keyword>
<keyword evidence="1" id="KW-0812">Transmembrane</keyword>
<accession>A0ABZ2KH65</accession>